<dbReference type="Pfam" id="PF13692">
    <property type="entry name" value="Glyco_trans_1_4"/>
    <property type="match status" value="1"/>
</dbReference>
<dbReference type="Gene3D" id="3.40.50.2000">
    <property type="entry name" value="Glycogen Phosphorylase B"/>
    <property type="match status" value="2"/>
</dbReference>
<dbReference type="PANTHER" id="PTHR45947">
    <property type="entry name" value="SULFOQUINOVOSYL TRANSFERASE SQD2"/>
    <property type="match status" value="1"/>
</dbReference>
<dbReference type="EMBL" id="CYZP01000040">
    <property type="protein sequence ID" value="CUO58006.1"/>
    <property type="molecule type" value="Genomic_DNA"/>
</dbReference>
<dbReference type="GeneID" id="75080375"/>
<proteinExistence type="predicted"/>
<dbReference type="InterPro" id="IPR050194">
    <property type="entry name" value="Glycosyltransferase_grp1"/>
</dbReference>
<dbReference type="PANTHER" id="PTHR45947:SF3">
    <property type="entry name" value="SULFOQUINOVOSYL TRANSFERASE SQD2"/>
    <property type="match status" value="1"/>
</dbReference>
<keyword evidence="1" id="KW-0808">Transferase</keyword>
<sequence>MKKILVIGMTSTPGGVESFLINYCLNKNMTGIQFDFLCPSENKIAYSEEIEKQGNVYYVVPKSKNMFLHKKQLKDFFKTYSKEYVAVWANLNSLMNVDFLKIARKSGIKHIIVHSHNSSNMGGLLQKILHTKNKYFIGKIATEFWACSSGAAKWFYPNKLPSTVINNAINVDKYEFDQLKRENIRKEYDLDGCKVIGHIGRLHFQKNQSQLLVIMYQLIQKDESYRLVLIGSGPDKEMLVREISQMGLEKYVIFAGEQKDIGGWLSAFDVFVFPSRFEGLSIVGLEAQANGIPIIASTNAINDEGLINSNVIRISLDNSVEEWCHAIEQSIGEVRCEHSIIKERFRAKCFDIDVEVGKMSKYFNALE</sequence>
<dbReference type="Proteomes" id="UP000095645">
    <property type="component" value="Unassembled WGS sequence"/>
</dbReference>
<accession>A0A174GA56</accession>
<dbReference type="GO" id="GO:0016757">
    <property type="term" value="F:glycosyltransferase activity"/>
    <property type="evidence" value="ECO:0007669"/>
    <property type="project" value="UniProtKB-KW"/>
</dbReference>
<gene>
    <name evidence="1" type="primary">pimB_2</name>
    <name evidence="1" type="ORF">ERS852476_03303</name>
</gene>
<keyword evidence="1" id="KW-0328">Glycosyltransferase</keyword>
<evidence type="ECO:0000313" key="1">
    <source>
        <dbReference type="EMBL" id="CUO58006.1"/>
    </source>
</evidence>
<dbReference type="EC" id="2.4.1.57" evidence="1"/>
<evidence type="ECO:0000313" key="2">
    <source>
        <dbReference type="Proteomes" id="UP000095645"/>
    </source>
</evidence>
<reference evidence="1 2" key="1">
    <citation type="submission" date="2015-09" db="EMBL/GenBank/DDBJ databases">
        <authorList>
            <consortium name="Pathogen Informatics"/>
        </authorList>
    </citation>
    <scope>NUCLEOTIDE SEQUENCE [LARGE SCALE GENOMIC DNA]</scope>
    <source>
        <strain evidence="1 2">2789STDY5834861</strain>
    </source>
</reference>
<dbReference type="SUPFAM" id="SSF53756">
    <property type="entry name" value="UDP-Glycosyltransferase/glycogen phosphorylase"/>
    <property type="match status" value="1"/>
</dbReference>
<dbReference type="RefSeq" id="WP_025577834.1">
    <property type="nucleotide sequence ID" value="NZ_CYZP01000040.1"/>
</dbReference>
<name>A0A174GA56_9FIRM</name>
<organism evidence="1 2">
    <name type="scientific">Blautia obeum</name>
    <dbReference type="NCBI Taxonomy" id="40520"/>
    <lineage>
        <taxon>Bacteria</taxon>
        <taxon>Bacillati</taxon>
        <taxon>Bacillota</taxon>
        <taxon>Clostridia</taxon>
        <taxon>Lachnospirales</taxon>
        <taxon>Lachnospiraceae</taxon>
        <taxon>Blautia</taxon>
    </lineage>
</organism>
<protein>
    <submittedName>
        <fullName evidence="1">GDP-mannose-dependent alpha-(1-6)-phosphatidylinositol monomannoside mannosyltransferase</fullName>
        <ecNumber evidence="1">2.4.1.57</ecNumber>
    </submittedName>
</protein>
<dbReference type="AlphaFoldDB" id="A0A174GA56"/>